<gene>
    <name evidence="3" type="ordered locus">Hoch_4356</name>
</gene>
<evidence type="ECO:0000313" key="3">
    <source>
        <dbReference type="EMBL" id="ACY16850.1"/>
    </source>
</evidence>
<protein>
    <submittedName>
        <fullName evidence="3">Integrase catalytic region</fullName>
    </submittedName>
</protein>
<dbReference type="EMBL" id="CP001804">
    <property type="protein sequence ID" value="ACY16850.1"/>
    <property type="molecule type" value="Genomic_DNA"/>
</dbReference>
<reference evidence="3 4" key="1">
    <citation type="journal article" date="2010" name="Stand. Genomic Sci.">
        <title>Complete genome sequence of Haliangium ochraceum type strain (SMP-2).</title>
        <authorList>
            <consortium name="US DOE Joint Genome Institute (JGI-PGF)"/>
            <person name="Ivanova N."/>
            <person name="Daum C."/>
            <person name="Lang E."/>
            <person name="Abt B."/>
            <person name="Kopitz M."/>
            <person name="Saunders E."/>
            <person name="Lapidus A."/>
            <person name="Lucas S."/>
            <person name="Glavina Del Rio T."/>
            <person name="Nolan M."/>
            <person name="Tice H."/>
            <person name="Copeland A."/>
            <person name="Cheng J.F."/>
            <person name="Chen F."/>
            <person name="Bruce D."/>
            <person name="Goodwin L."/>
            <person name="Pitluck S."/>
            <person name="Mavromatis K."/>
            <person name="Pati A."/>
            <person name="Mikhailova N."/>
            <person name="Chen A."/>
            <person name="Palaniappan K."/>
            <person name="Land M."/>
            <person name="Hauser L."/>
            <person name="Chang Y.J."/>
            <person name="Jeffries C.D."/>
            <person name="Detter J.C."/>
            <person name="Brettin T."/>
            <person name="Rohde M."/>
            <person name="Goker M."/>
            <person name="Bristow J."/>
            <person name="Markowitz V."/>
            <person name="Eisen J.A."/>
            <person name="Hugenholtz P."/>
            <person name="Kyrpides N.C."/>
            <person name="Klenk H.P."/>
        </authorList>
    </citation>
    <scope>NUCLEOTIDE SEQUENCE [LARGE SCALE GENOMIC DNA]</scope>
    <source>
        <strain evidence="4">DSM 14365 / CIP 107738 / JCM 11303 / AJ 13395 / SMP-2</strain>
    </source>
</reference>
<dbReference type="STRING" id="502025.Hoch_4356"/>
<dbReference type="Gene3D" id="3.30.420.10">
    <property type="entry name" value="Ribonuclease H-like superfamily/Ribonuclease H"/>
    <property type="match status" value="1"/>
</dbReference>
<evidence type="ECO:0000259" key="2">
    <source>
        <dbReference type="PROSITE" id="PS50994"/>
    </source>
</evidence>
<dbReference type="RefSeq" id="WP_012829448.1">
    <property type="nucleotide sequence ID" value="NC_013440.1"/>
</dbReference>
<evidence type="ECO:0000313" key="4">
    <source>
        <dbReference type="Proteomes" id="UP000001880"/>
    </source>
</evidence>
<feature type="region of interest" description="Disordered" evidence="1">
    <location>
        <begin position="1"/>
        <end position="42"/>
    </location>
</feature>
<dbReference type="GO" id="GO:0015074">
    <property type="term" value="P:DNA integration"/>
    <property type="evidence" value="ECO:0007669"/>
    <property type="project" value="InterPro"/>
</dbReference>
<dbReference type="Pfam" id="PF00665">
    <property type="entry name" value="rve"/>
    <property type="match status" value="1"/>
</dbReference>
<dbReference type="SUPFAM" id="SSF53098">
    <property type="entry name" value="Ribonuclease H-like"/>
    <property type="match status" value="1"/>
</dbReference>
<dbReference type="GO" id="GO:0003676">
    <property type="term" value="F:nucleic acid binding"/>
    <property type="evidence" value="ECO:0007669"/>
    <property type="project" value="InterPro"/>
</dbReference>
<dbReference type="OrthoDB" id="9801287at2"/>
<dbReference type="InterPro" id="IPR001584">
    <property type="entry name" value="Integrase_cat-core"/>
</dbReference>
<dbReference type="InterPro" id="IPR050900">
    <property type="entry name" value="Transposase_IS3/IS150/IS904"/>
</dbReference>
<sequence length="438" mass="49592">MTFDAREPGTAPSAAVPTPRPKQRGPSARRRDDAALRPARRQSDATAALGRLQALLMLSLQCRTLQVGGRGRFHSARVREQILALVATATAQGARQRDACRIIGISARTLQRWRKPSQARDRRIARSSAPKNALTAAERERIEHILRADEYAHLPPRQLVAKLADEGCYLASESTFYRLRRARTRSASRSGQPPRAQRACAERVLEAPNQVWSWDITYLPAPMRGRHYYLYMFMDLFSRRIMGWQVYTCESMSLAAYLVQRTCATHAVDARGLILHSDNGGPMRGATMLATLRRLGVVSSFSRPWMKNDNPFVESLFRTLKRRPSYPTGPFLSLLNARAWIARFVRWYNREHLHSGIGFVTPDERYHGRDAARLAQRQRLYEAAHAAQPARWSRAPRQWTRVPPVRFRAATRGAGGLHTSFSIYTDHATTPLTPTVGF</sequence>
<dbReference type="InterPro" id="IPR048020">
    <property type="entry name" value="Transpos_IS3"/>
</dbReference>
<keyword evidence="4" id="KW-1185">Reference proteome</keyword>
<dbReference type="Proteomes" id="UP000001880">
    <property type="component" value="Chromosome"/>
</dbReference>
<name>D0LME4_HALO1</name>
<feature type="domain" description="Integrase catalytic" evidence="2">
    <location>
        <begin position="204"/>
        <end position="370"/>
    </location>
</feature>
<dbReference type="PROSITE" id="PS50994">
    <property type="entry name" value="INTEGRASE"/>
    <property type="match status" value="1"/>
</dbReference>
<dbReference type="PANTHER" id="PTHR46889:SF4">
    <property type="entry name" value="TRANSPOSASE INSO FOR INSERTION SEQUENCE ELEMENT IS911B-RELATED"/>
    <property type="match status" value="1"/>
</dbReference>
<evidence type="ECO:0000256" key="1">
    <source>
        <dbReference type="SAM" id="MobiDB-lite"/>
    </source>
</evidence>
<dbReference type="eggNOG" id="COG2801">
    <property type="taxonomic scope" value="Bacteria"/>
</dbReference>
<proteinExistence type="predicted"/>
<dbReference type="PANTHER" id="PTHR46889">
    <property type="entry name" value="TRANSPOSASE INSF FOR INSERTION SEQUENCE IS3B-RELATED"/>
    <property type="match status" value="1"/>
</dbReference>
<dbReference type="InterPro" id="IPR012337">
    <property type="entry name" value="RNaseH-like_sf"/>
</dbReference>
<dbReference type="KEGG" id="hoh:Hoch_4356"/>
<organism evidence="3 4">
    <name type="scientific">Haliangium ochraceum (strain DSM 14365 / JCM 11303 / SMP-2)</name>
    <dbReference type="NCBI Taxonomy" id="502025"/>
    <lineage>
        <taxon>Bacteria</taxon>
        <taxon>Pseudomonadati</taxon>
        <taxon>Myxococcota</taxon>
        <taxon>Polyangia</taxon>
        <taxon>Haliangiales</taxon>
        <taxon>Kofleriaceae</taxon>
        <taxon>Haliangium</taxon>
    </lineage>
</organism>
<accession>D0LME4</accession>
<dbReference type="InterPro" id="IPR036397">
    <property type="entry name" value="RNaseH_sf"/>
</dbReference>
<dbReference type="SUPFAM" id="SSF46689">
    <property type="entry name" value="Homeodomain-like"/>
    <property type="match status" value="1"/>
</dbReference>
<dbReference type="NCBIfam" id="NF033516">
    <property type="entry name" value="transpos_IS3"/>
    <property type="match status" value="1"/>
</dbReference>
<dbReference type="AlphaFoldDB" id="D0LME4"/>
<dbReference type="InterPro" id="IPR009057">
    <property type="entry name" value="Homeodomain-like_sf"/>
</dbReference>
<dbReference type="HOGENOM" id="CLU_043663_1_1_7"/>